<sequence length="164" mass="18084">MLATLHASKFSSFSSNPNPPAPVEELNEDYAADYEEDLPSPSKDEPSFPMLAISLPPASVVESPEPSPPQAVPPPKKFPFASSGGFSKRVQTTMETTVPPTTRPTTRPTSTTVRTTTKPRPKTTRTYDVVETDRKVLPEPLVKHIFLKRPLSEKTSKSGRFAYR</sequence>
<name>A0A3P6S6P0_CYLGO</name>
<feature type="compositionally biased region" description="Acidic residues" evidence="1">
    <location>
        <begin position="25"/>
        <end position="38"/>
    </location>
</feature>
<dbReference type="Proteomes" id="UP000271889">
    <property type="component" value="Unassembled WGS sequence"/>
</dbReference>
<feature type="compositionally biased region" description="Low complexity" evidence="1">
    <location>
        <begin position="92"/>
        <end position="116"/>
    </location>
</feature>
<gene>
    <name evidence="2" type="ORF">CGOC_LOCUS5905</name>
</gene>
<evidence type="ECO:0000256" key="1">
    <source>
        <dbReference type="SAM" id="MobiDB-lite"/>
    </source>
</evidence>
<keyword evidence="3" id="KW-1185">Reference proteome</keyword>
<accession>A0A3P6S6P0</accession>
<evidence type="ECO:0000313" key="2">
    <source>
        <dbReference type="EMBL" id="VDK64673.1"/>
    </source>
</evidence>
<protein>
    <submittedName>
        <fullName evidence="2">Uncharacterized protein</fullName>
    </submittedName>
</protein>
<feature type="region of interest" description="Disordered" evidence="1">
    <location>
        <begin position="1"/>
        <end position="127"/>
    </location>
</feature>
<reference evidence="2 3" key="1">
    <citation type="submission" date="2018-11" db="EMBL/GenBank/DDBJ databases">
        <authorList>
            <consortium name="Pathogen Informatics"/>
        </authorList>
    </citation>
    <scope>NUCLEOTIDE SEQUENCE [LARGE SCALE GENOMIC DNA]</scope>
</reference>
<dbReference type="AlphaFoldDB" id="A0A3P6S6P0"/>
<feature type="compositionally biased region" description="Pro residues" evidence="1">
    <location>
        <begin position="65"/>
        <end position="77"/>
    </location>
</feature>
<organism evidence="2 3">
    <name type="scientific">Cylicostephanus goldi</name>
    <name type="common">Nematode worm</name>
    <dbReference type="NCBI Taxonomy" id="71465"/>
    <lineage>
        <taxon>Eukaryota</taxon>
        <taxon>Metazoa</taxon>
        <taxon>Ecdysozoa</taxon>
        <taxon>Nematoda</taxon>
        <taxon>Chromadorea</taxon>
        <taxon>Rhabditida</taxon>
        <taxon>Rhabditina</taxon>
        <taxon>Rhabditomorpha</taxon>
        <taxon>Strongyloidea</taxon>
        <taxon>Strongylidae</taxon>
        <taxon>Cylicostephanus</taxon>
    </lineage>
</organism>
<feature type="compositionally biased region" description="Low complexity" evidence="1">
    <location>
        <begin position="7"/>
        <end position="16"/>
    </location>
</feature>
<evidence type="ECO:0000313" key="3">
    <source>
        <dbReference type="Proteomes" id="UP000271889"/>
    </source>
</evidence>
<dbReference type="EMBL" id="UYRV01018430">
    <property type="protein sequence ID" value="VDK64673.1"/>
    <property type="molecule type" value="Genomic_DNA"/>
</dbReference>
<proteinExistence type="predicted"/>